<accession>A0ABM1NRZ6</accession>
<dbReference type="GeneID" id="108610254"/>
<dbReference type="RefSeq" id="XP_017857732.1">
    <property type="nucleotide sequence ID" value="XM_018002243.1"/>
</dbReference>
<protein>
    <submittedName>
        <fullName evidence="3">Uncharacterized protein LOC108610254</fullName>
    </submittedName>
</protein>
<organism evidence="2 3">
    <name type="scientific">Drosophila arizonae</name>
    <name type="common">Fruit fly</name>
    <dbReference type="NCBI Taxonomy" id="7263"/>
    <lineage>
        <taxon>Eukaryota</taxon>
        <taxon>Metazoa</taxon>
        <taxon>Ecdysozoa</taxon>
        <taxon>Arthropoda</taxon>
        <taxon>Hexapoda</taxon>
        <taxon>Insecta</taxon>
        <taxon>Pterygota</taxon>
        <taxon>Neoptera</taxon>
        <taxon>Endopterygota</taxon>
        <taxon>Diptera</taxon>
        <taxon>Brachycera</taxon>
        <taxon>Muscomorpha</taxon>
        <taxon>Ephydroidea</taxon>
        <taxon>Drosophilidae</taxon>
        <taxon>Drosophila</taxon>
    </lineage>
</organism>
<dbReference type="Gene3D" id="3.30.60.30">
    <property type="match status" value="1"/>
</dbReference>
<dbReference type="InterPro" id="IPR039932">
    <property type="entry name" value="Spink4-like"/>
</dbReference>
<sequence length="169" mass="18686">MKSFLFFNLSSSRAECRLPSWGFSSNATSHGSTCTEMSNYLQFWLFAIWALITADLVASQDFLIFAATTGSPLMTTRPTVRSTGDFVLVNNSPVVGTMTPFSTNAAPPTQAFIDCFGRCPTTPEYNPICASNRQLYLNEQKFNCARFCGADIRIVRRGSCEGLFPMQRG</sequence>
<gene>
    <name evidence="3" type="primary">LOC108610254</name>
</gene>
<evidence type="ECO:0000259" key="1">
    <source>
        <dbReference type="PROSITE" id="PS51465"/>
    </source>
</evidence>
<keyword evidence="2" id="KW-1185">Reference proteome</keyword>
<dbReference type="PANTHER" id="PTHR21179">
    <property type="entry name" value="SERINE-TYPE ENDOPEPTIDASE INHIBITOR"/>
    <property type="match status" value="1"/>
</dbReference>
<dbReference type="Proteomes" id="UP000694904">
    <property type="component" value="Chromosome 3"/>
</dbReference>
<dbReference type="PROSITE" id="PS51465">
    <property type="entry name" value="KAZAL_2"/>
    <property type="match status" value="1"/>
</dbReference>
<reference evidence="3" key="3">
    <citation type="submission" date="2025-08" db="UniProtKB">
        <authorList>
            <consortium name="RefSeq"/>
        </authorList>
    </citation>
    <scope>IDENTIFICATION</scope>
    <source>
        <tissue evidence="3">Whole organism</tissue>
    </source>
</reference>
<dbReference type="InterPro" id="IPR002350">
    <property type="entry name" value="Kazal_dom"/>
</dbReference>
<name>A0ABM1NRZ6_DROAR</name>
<dbReference type="SMART" id="SM00280">
    <property type="entry name" value="KAZAL"/>
    <property type="match status" value="1"/>
</dbReference>
<reference evidence="2" key="2">
    <citation type="journal article" date="2016" name="G3 (Bethesda)">
        <title>Genome Evolution in Three Species of Cactophilic Drosophila.</title>
        <authorList>
            <person name="Sanchez-Flores A."/>
            <person name="Penazola F."/>
            <person name="Carpinteyro-Ponce J."/>
            <person name="Nazario-Yepiz N."/>
            <person name="Abreu-Goodger C."/>
            <person name="Machado C.A."/>
            <person name="Markow T.A."/>
        </authorList>
    </citation>
    <scope>NUCLEOTIDE SEQUENCE [LARGE SCALE GENOMIC DNA]</scope>
</reference>
<dbReference type="CDD" id="cd00104">
    <property type="entry name" value="KAZAL_FS"/>
    <property type="match status" value="1"/>
</dbReference>
<reference evidence="2" key="1">
    <citation type="journal article" date="1997" name="Nucleic Acids Res.">
        <title>tRNAscan-SE: a program for improved detection of transfer RNA genes in genomic sequence.</title>
        <authorList>
            <person name="Lowe T.M."/>
            <person name="Eddy S.R."/>
        </authorList>
    </citation>
    <scope>NUCLEOTIDE SEQUENCE [LARGE SCALE GENOMIC DNA]</scope>
</reference>
<evidence type="ECO:0000313" key="2">
    <source>
        <dbReference type="Proteomes" id="UP000694904"/>
    </source>
</evidence>
<evidence type="ECO:0000313" key="3">
    <source>
        <dbReference type="RefSeq" id="XP_017857732.1"/>
    </source>
</evidence>
<feature type="domain" description="Kazal-like" evidence="1">
    <location>
        <begin position="109"/>
        <end position="162"/>
    </location>
</feature>
<dbReference type="InterPro" id="IPR036058">
    <property type="entry name" value="Kazal_dom_sf"/>
</dbReference>
<dbReference type="SUPFAM" id="SSF100895">
    <property type="entry name" value="Kazal-type serine protease inhibitors"/>
    <property type="match status" value="1"/>
</dbReference>
<dbReference type="PANTHER" id="PTHR21179:SF1">
    <property type="entry name" value="KAZ1-TYPE SERINE PROTEASE INHIBITOR-LIKE PROTEIN TYPE EPSILON-RELATED"/>
    <property type="match status" value="1"/>
</dbReference>
<proteinExistence type="predicted"/>